<dbReference type="PANTHER" id="PTHR31996:SF2">
    <property type="entry name" value="COILED-COIL DOMAIN-CONTAINING PROTEIN 115"/>
    <property type="match status" value="1"/>
</dbReference>
<protein>
    <recommendedName>
        <fullName evidence="1">Vacuolar ATPase assembly protein VMA22</fullName>
    </recommendedName>
</protein>
<dbReference type="GO" id="GO:0051082">
    <property type="term" value="F:unfolded protein binding"/>
    <property type="evidence" value="ECO:0007669"/>
    <property type="project" value="TreeGrafter"/>
</dbReference>
<evidence type="ECO:0000256" key="1">
    <source>
        <dbReference type="ARBA" id="ARBA00093634"/>
    </source>
</evidence>
<feature type="region of interest" description="Disordered" evidence="3">
    <location>
        <begin position="1"/>
        <end position="23"/>
    </location>
</feature>
<dbReference type="PANTHER" id="PTHR31996">
    <property type="entry name" value="COILED-COIL DOMAIN-CONTAINING PROTEIN 115"/>
    <property type="match status" value="1"/>
</dbReference>
<feature type="coiled-coil region" evidence="2">
    <location>
        <begin position="27"/>
        <end position="61"/>
    </location>
</feature>
<dbReference type="EMBL" id="ML978161">
    <property type="protein sequence ID" value="KAF2034458.1"/>
    <property type="molecule type" value="Genomic_DNA"/>
</dbReference>
<keyword evidence="2" id="KW-0175">Coiled coil</keyword>
<feature type="compositionally biased region" description="Basic and acidic residues" evidence="3">
    <location>
        <begin position="125"/>
        <end position="140"/>
    </location>
</feature>
<evidence type="ECO:0000313" key="5">
    <source>
        <dbReference type="Proteomes" id="UP000799777"/>
    </source>
</evidence>
<dbReference type="GO" id="GO:1990871">
    <property type="term" value="C:Vma12-Vma22 assembly complex"/>
    <property type="evidence" value="ECO:0007669"/>
    <property type="project" value="TreeGrafter"/>
</dbReference>
<feature type="region of interest" description="Disordered" evidence="3">
    <location>
        <begin position="106"/>
        <end position="140"/>
    </location>
</feature>
<name>A0A9P4LQN9_9PLEO</name>
<evidence type="ECO:0000313" key="4">
    <source>
        <dbReference type="EMBL" id="KAF2034458.1"/>
    </source>
</evidence>
<reference evidence="4" key="1">
    <citation type="journal article" date="2020" name="Stud. Mycol.">
        <title>101 Dothideomycetes genomes: a test case for predicting lifestyles and emergence of pathogens.</title>
        <authorList>
            <person name="Haridas S."/>
            <person name="Albert R."/>
            <person name="Binder M."/>
            <person name="Bloem J."/>
            <person name="Labutti K."/>
            <person name="Salamov A."/>
            <person name="Andreopoulos B."/>
            <person name="Baker S."/>
            <person name="Barry K."/>
            <person name="Bills G."/>
            <person name="Bluhm B."/>
            <person name="Cannon C."/>
            <person name="Castanera R."/>
            <person name="Culley D."/>
            <person name="Daum C."/>
            <person name="Ezra D."/>
            <person name="Gonzalez J."/>
            <person name="Henrissat B."/>
            <person name="Kuo A."/>
            <person name="Liang C."/>
            <person name="Lipzen A."/>
            <person name="Lutzoni F."/>
            <person name="Magnuson J."/>
            <person name="Mondo S."/>
            <person name="Nolan M."/>
            <person name="Ohm R."/>
            <person name="Pangilinan J."/>
            <person name="Park H.-J."/>
            <person name="Ramirez L."/>
            <person name="Alfaro M."/>
            <person name="Sun H."/>
            <person name="Tritt A."/>
            <person name="Yoshinaga Y."/>
            <person name="Zwiers L.-H."/>
            <person name="Turgeon B."/>
            <person name="Goodwin S."/>
            <person name="Spatafora J."/>
            <person name="Crous P."/>
            <person name="Grigoriev I."/>
        </authorList>
    </citation>
    <scope>NUCLEOTIDE SEQUENCE</scope>
    <source>
        <strain evidence="4">CBS 110217</strain>
    </source>
</reference>
<dbReference type="Proteomes" id="UP000799777">
    <property type="component" value="Unassembled WGS sequence"/>
</dbReference>
<dbReference type="Pfam" id="PF21730">
    <property type="entry name" value="Vma22_CCDC115"/>
    <property type="match status" value="1"/>
</dbReference>
<dbReference type="OrthoDB" id="408631at2759"/>
<dbReference type="AlphaFoldDB" id="A0A9P4LQN9"/>
<organism evidence="4 5">
    <name type="scientific">Setomelanomma holmii</name>
    <dbReference type="NCBI Taxonomy" id="210430"/>
    <lineage>
        <taxon>Eukaryota</taxon>
        <taxon>Fungi</taxon>
        <taxon>Dikarya</taxon>
        <taxon>Ascomycota</taxon>
        <taxon>Pezizomycotina</taxon>
        <taxon>Dothideomycetes</taxon>
        <taxon>Pleosporomycetidae</taxon>
        <taxon>Pleosporales</taxon>
        <taxon>Pleosporineae</taxon>
        <taxon>Phaeosphaeriaceae</taxon>
        <taxon>Setomelanomma</taxon>
    </lineage>
</organism>
<comment type="caution">
    <text evidence="4">The sequence shown here is derived from an EMBL/GenBank/DDBJ whole genome shotgun (WGS) entry which is preliminary data.</text>
</comment>
<keyword evidence="5" id="KW-1185">Reference proteome</keyword>
<dbReference type="GO" id="GO:0070072">
    <property type="term" value="P:vacuolar proton-transporting V-type ATPase complex assembly"/>
    <property type="evidence" value="ECO:0007669"/>
    <property type="project" value="InterPro"/>
</dbReference>
<accession>A0A9P4LQN9</accession>
<sequence length="200" mass="22404">MTDIQSRPTDMSQPVHSSTSAERNTLVARLDELLEKYLHTLDEYQKARQELSKQLSANRSTTHYGQDNYDERMQAVRKVNVRGDAEGTTKVHITFSIAVENVDVDASKESEKDDLECNDTPGESANEKKSEESESKAEASKRAIDPLRWFGILVPPALRSAQSSFITATEGPIPGLASIAREMRSQEIEIGRVRKQIKKL</sequence>
<evidence type="ECO:0000256" key="3">
    <source>
        <dbReference type="SAM" id="MobiDB-lite"/>
    </source>
</evidence>
<proteinExistence type="predicted"/>
<gene>
    <name evidence="4" type="ORF">EK21DRAFT_56800</name>
</gene>
<dbReference type="InterPro" id="IPR040357">
    <property type="entry name" value="Vma22/CCDC115"/>
</dbReference>
<evidence type="ECO:0000256" key="2">
    <source>
        <dbReference type="SAM" id="Coils"/>
    </source>
</evidence>